<dbReference type="EMBL" id="JBDPZC010000005">
    <property type="protein sequence ID" value="MEO3713674.1"/>
    <property type="molecule type" value="Genomic_DNA"/>
</dbReference>
<feature type="chain" id="PRO_5047536249" evidence="1">
    <location>
        <begin position="32"/>
        <end position="115"/>
    </location>
</feature>
<keyword evidence="1" id="KW-0732">Signal</keyword>
<name>A0ABV0GF55_9BURK</name>
<gene>
    <name evidence="2" type="ORF">ABDJ40_12990</name>
</gene>
<organism evidence="2 3">
    <name type="scientific">Roseateles flavus</name>
    <dbReference type="NCBI Taxonomy" id="3149041"/>
    <lineage>
        <taxon>Bacteria</taxon>
        <taxon>Pseudomonadati</taxon>
        <taxon>Pseudomonadota</taxon>
        <taxon>Betaproteobacteria</taxon>
        <taxon>Burkholderiales</taxon>
        <taxon>Sphaerotilaceae</taxon>
        <taxon>Roseateles</taxon>
    </lineage>
</organism>
<comment type="caution">
    <text evidence="2">The sequence shown here is derived from an EMBL/GenBank/DDBJ whole genome shotgun (WGS) entry which is preliminary data.</text>
</comment>
<keyword evidence="3" id="KW-1185">Reference proteome</keyword>
<dbReference type="RefSeq" id="WP_347610286.1">
    <property type="nucleotide sequence ID" value="NZ_JBDPZC010000005.1"/>
</dbReference>
<protein>
    <submittedName>
        <fullName evidence="2">Copper-binding protein</fullName>
    </submittedName>
</protein>
<accession>A0ABV0GF55</accession>
<evidence type="ECO:0000313" key="3">
    <source>
        <dbReference type="Proteomes" id="UP001462640"/>
    </source>
</evidence>
<dbReference type="Gene3D" id="2.40.50.320">
    <property type="entry name" value="Copper binding periplasmic protein CusF"/>
    <property type="match status" value="1"/>
</dbReference>
<sequence>MHTIKLKLNPKHLALAALIAAGAPLATPVLAQSTAASTPASELSEGEIRKVDKEARKLTIKHGELRNLDMAAMTMVFQVKDPAMLDQVKAGDHVRFKAERKGASLVVTELQPSLR</sequence>
<dbReference type="Pfam" id="PF11604">
    <property type="entry name" value="CusF_Ec"/>
    <property type="match status" value="1"/>
</dbReference>
<dbReference type="InterPro" id="IPR042230">
    <property type="entry name" value="CusF_sf"/>
</dbReference>
<dbReference type="Proteomes" id="UP001462640">
    <property type="component" value="Unassembled WGS sequence"/>
</dbReference>
<evidence type="ECO:0000256" key="1">
    <source>
        <dbReference type="SAM" id="SignalP"/>
    </source>
</evidence>
<dbReference type="InterPro" id="IPR021647">
    <property type="entry name" value="CusF_Ec"/>
</dbReference>
<feature type="signal peptide" evidence="1">
    <location>
        <begin position="1"/>
        <end position="31"/>
    </location>
</feature>
<reference evidence="2 3" key="1">
    <citation type="submission" date="2024-05" db="EMBL/GenBank/DDBJ databases">
        <title>Roseateles sp. 2.12 16S ribosomal RNA gene Genome sequencing and assembly.</title>
        <authorList>
            <person name="Woo H."/>
        </authorList>
    </citation>
    <scope>NUCLEOTIDE SEQUENCE [LARGE SCALE GENOMIC DNA]</scope>
    <source>
        <strain evidence="2 3">2.12</strain>
    </source>
</reference>
<proteinExistence type="predicted"/>
<evidence type="ECO:0000313" key="2">
    <source>
        <dbReference type="EMBL" id="MEO3713674.1"/>
    </source>
</evidence>